<dbReference type="AlphaFoldDB" id="A0A5M8QTY7"/>
<feature type="signal peptide" evidence="1">
    <location>
        <begin position="1"/>
        <end position="24"/>
    </location>
</feature>
<evidence type="ECO:0000313" key="4">
    <source>
        <dbReference type="EMBL" id="KAA6439745.1"/>
    </source>
</evidence>
<evidence type="ECO:0000259" key="2">
    <source>
        <dbReference type="Pfam" id="PF06439"/>
    </source>
</evidence>
<keyword evidence="1" id="KW-0732">Signal</keyword>
<dbReference type="OrthoDB" id="906951at2"/>
<accession>A0A5M8QTY7</accession>
<dbReference type="RefSeq" id="WP_138279462.1">
    <property type="nucleotide sequence ID" value="NZ_VBSN01000032.1"/>
</dbReference>
<dbReference type="Gene3D" id="3.40.50.1110">
    <property type="entry name" value="SGNH hydrolase"/>
    <property type="match status" value="1"/>
</dbReference>
<feature type="domain" description="3-keto-alpha-glucoside-1,2-lyase/3-keto-2-hydroxy-glucal hydratase" evidence="2">
    <location>
        <begin position="30"/>
        <end position="198"/>
    </location>
</feature>
<evidence type="ECO:0000256" key="1">
    <source>
        <dbReference type="SAM" id="SignalP"/>
    </source>
</evidence>
<dbReference type="Pfam" id="PF13472">
    <property type="entry name" value="Lipase_GDSL_2"/>
    <property type="match status" value="1"/>
</dbReference>
<evidence type="ECO:0000259" key="3">
    <source>
        <dbReference type="Pfam" id="PF13472"/>
    </source>
</evidence>
<dbReference type="InterPro" id="IPR036514">
    <property type="entry name" value="SGNH_hydro_sf"/>
</dbReference>
<dbReference type="Gene3D" id="2.60.120.560">
    <property type="entry name" value="Exo-inulinase, domain 1"/>
    <property type="match status" value="1"/>
</dbReference>
<reference evidence="4 5" key="1">
    <citation type="submission" date="2019-05" db="EMBL/GenBank/DDBJ databases">
        <authorList>
            <person name="Qu J.-H."/>
        </authorList>
    </citation>
    <scope>NUCLEOTIDE SEQUENCE [LARGE SCALE GENOMIC DNA]</scope>
    <source>
        <strain evidence="4 5">NS28</strain>
    </source>
</reference>
<dbReference type="InterPro" id="IPR045136">
    <property type="entry name" value="Iah1-like"/>
</dbReference>
<name>A0A5M8QTY7_9BACT</name>
<feature type="chain" id="PRO_5024424410" evidence="1">
    <location>
        <begin position="25"/>
        <end position="520"/>
    </location>
</feature>
<dbReference type="GO" id="GO:0016788">
    <property type="term" value="F:hydrolase activity, acting on ester bonds"/>
    <property type="evidence" value="ECO:0007669"/>
    <property type="project" value="UniProtKB-ARBA"/>
</dbReference>
<organism evidence="4 5">
    <name type="scientific">Dyadobacter flavalbus</name>
    <dbReference type="NCBI Taxonomy" id="2579942"/>
    <lineage>
        <taxon>Bacteria</taxon>
        <taxon>Pseudomonadati</taxon>
        <taxon>Bacteroidota</taxon>
        <taxon>Cytophagia</taxon>
        <taxon>Cytophagales</taxon>
        <taxon>Spirosomataceae</taxon>
        <taxon>Dyadobacter</taxon>
    </lineage>
</organism>
<sequence length="520" mass="58608">MKAFKINSKLISVLLLLIGCKVFAQKKTDTAFFNKKDLTGWSAANMQYWAVEDGAIVGRATQKVEKNQFLWSDVKVADFYLNVDVLLECNDCNAGIQFRSKKADASGQSIGYQADMGRDVWGRLYHEHGREKLDWSDRGEKAVKPGQWNKYEILASGDRIWTAINGKLAVSVKDPGGDPSGYIALQIHSGDAQTVRYKINSLVHNPKVELAGLTEAQLVKELKLPMNKPLGKSSSLTFKENEVIVFAGGTNIVNMRKDCYLETLLMAANPHTRLHIWNLGWDGDTAYEQFRDVGFGKWSRNLDSLGADVAFIQFGQMESLWGEAALPEFINAYKKLLSEIKTGKRRIILLSPIPFEPENLNSRQGKLAQNPLINAPVEKYAAAIRELATQEGYLYIDLYTPLQKSPLAGSLTFNGVHLSPEGQKVTAEVIVQELGIQHRITEKLEPLRKKILTKNQLWIGYWRPGNWAFLGGDRTTVPFSHDWKNTEKRIFPEEVKGFQPLILEAENHIFEQQNLLVTQN</sequence>
<proteinExistence type="predicted"/>
<dbReference type="Proteomes" id="UP000323994">
    <property type="component" value="Unassembled WGS sequence"/>
</dbReference>
<dbReference type="EMBL" id="VBSN01000032">
    <property type="protein sequence ID" value="KAA6439745.1"/>
    <property type="molecule type" value="Genomic_DNA"/>
</dbReference>
<dbReference type="PANTHER" id="PTHR14209:SF19">
    <property type="entry name" value="ISOAMYL ACETATE-HYDROLYZING ESTERASE 1 HOMOLOG"/>
    <property type="match status" value="1"/>
</dbReference>
<dbReference type="InterPro" id="IPR013830">
    <property type="entry name" value="SGNH_hydro"/>
</dbReference>
<dbReference type="CDD" id="cd01834">
    <property type="entry name" value="SGNH_hydrolase_like_2"/>
    <property type="match status" value="1"/>
</dbReference>
<feature type="domain" description="SGNH hydrolase-type esterase" evidence="3">
    <location>
        <begin position="263"/>
        <end position="424"/>
    </location>
</feature>
<keyword evidence="5" id="KW-1185">Reference proteome</keyword>
<dbReference type="SUPFAM" id="SSF52266">
    <property type="entry name" value="SGNH hydrolase"/>
    <property type="match status" value="1"/>
</dbReference>
<dbReference type="InterPro" id="IPR010496">
    <property type="entry name" value="AL/BT2_dom"/>
</dbReference>
<gene>
    <name evidence="4" type="ORF">FEM33_10715</name>
</gene>
<dbReference type="PROSITE" id="PS51257">
    <property type="entry name" value="PROKAR_LIPOPROTEIN"/>
    <property type="match status" value="1"/>
</dbReference>
<protein>
    <submittedName>
        <fullName evidence="4">DUF1080 domain-containing protein</fullName>
    </submittedName>
</protein>
<dbReference type="PANTHER" id="PTHR14209">
    <property type="entry name" value="ISOAMYL ACETATE-HYDROLYZING ESTERASE 1"/>
    <property type="match status" value="1"/>
</dbReference>
<comment type="caution">
    <text evidence="4">The sequence shown here is derived from an EMBL/GenBank/DDBJ whole genome shotgun (WGS) entry which is preliminary data.</text>
</comment>
<evidence type="ECO:0000313" key="5">
    <source>
        <dbReference type="Proteomes" id="UP000323994"/>
    </source>
</evidence>
<dbReference type="Pfam" id="PF06439">
    <property type="entry name" value="3keto-disac_hyd"/>
    <property type="match status" value="1"/>
</dbReference>